<dbReference type="InterPro" id="IPR027417">
    <property type="entry name" value="P-loop_NTPase"/>
</dbReference>
<feature type="region of interest" description="Disordered" evidence="2">
    <location>
        <begin position="1"/>
        <end position="33"/>
    </location>
</feature>
<name>A0ABP4XVU9_9MICO</name>
<dbReference type="Proteomes" id="UP001500851">
    <property type="component" value="Unassembled WGS sequence"/>
</dbReference>
<proteinExistence type="inferred from homology"/>
<evidence type="ECO:0000256" key="1">
    <source>
        <dbReference type="ARBA" id="ARBA00006611"/>
    </source>
</evidence>
<dbReference type="EMBL" id="BAAAOB010000004">
    <property type="protein sequence ID" value="GAA1796528.1"/>
    <property type="molecule type" value="Genomic_DNA"/>
</dbReference>
<dbReference type="Gene3D" id="3.40.50.300">
    <property type="entry name" value="P-loop containing nucleotide triphosphate hydrolases"/>
    <property type="match status" value="1"/>
</dbReference>
<dbReference type="CDD" id="cd01130">
    <property type="entry name" value="VirB11-like_ATPase"/>
    <property type="match status" value="1"/>
</dbReference>
<evidence type="ECO:0000313" key="5">
    <source>
        <dbReference type="Proteomes" id="UP001500851"/>
    </source>
</evidence>
<evidence type="ECO:0000256" key="2">
    <source>
        <dbReference type="SAM" id="MobiDB-lite"/>
    </source>
</evidence>
<dbReference type="PANTHER" id="PTHR30486">
    <property type="entry name" value="TWITCHING MOTILITY PROTEIN PILT"/>
    <property type="match status" value="1"/>
</dbReference>
<dbReference type="Gene3D" id="3.30.450.90">
    <property type="match status" value="1"/>
</dbReference>
<feature type="domain" description="Bacterial type II secretion system protein E" evidence="3">
    <location>
        <begin position="124"/>
        <end position="296"/>
    </location>
</feature>
<keyword evidence="5" id="KW-1185">Reference proteome</keyword>
<dbReference type="InterPro" id="IPR001482">
    <property type="entry name" value="T2SS/T4SS_dom"/>
</dbReference>
<protein>
    <recommendedName>
        <fullName evidence="3">Bacterial type II secretion system protein E domain-containing protein</fullName>
    </recommendedName>
</protein>
<dbReference type="PANTHER" id="PTHR30486:SF6">
    <property type="entry name" value="TYPE IV PILUS RETRACTATION ATPASE PILT"/>
    <property type="match status" value="1"/>
</dbReference>
<dbReference type="Pfam" id="PF00437">
    <property type="entry name" value="T2SSE"/>
    <property type="match status" value="1"/>
</dbReference>
<dbReference type="InterPro" id="IPR017975">
    <property type="entry name" value="Tubulin_CS"/>
</dbReference>
<dbReference type="PROSITE" id="PS00227">
    <property type="entry name" value="TUBULIN"/>
    <property type="match status" value="1"/>
</dbReference>
<accession>A0ABP4XVU9</accession>
<comment type="caution">
    <text evidence="4">The sequence shown here is derived from an EMBL/GenBank/DDBJ whole genome shotgun (WGS) entry which is preliminary data.</text>
</comment>
<sequence length="346" mass="36559">MDTDRSAPARDHTGRMPEPARPDFDPPKLSTRLPPGARRAFGDLLPILDLPGARDLLIQVTGRTGRAWVDRAGALQAVPGWRASPERVRRLAVDLVSAGNRQLDELHPCADVAIGAGVRVHAVLPPICVAGAAVSIRLPAAAQPQLHRLIEAGLCSGRIADELTALVPDRRNVLISGGTGSGKTTLLGALLDEAPPGERVVTIEDVAELRLRRENWVALEARTPNAEGSGAVSLDRLLRESLRMRPDRIALGECRGAEVSTLLAALNTGHDGSAGTVHANRLGDLPARLEALGALAGLNPGALGRQAVAAFHTFVHLERGPDGRQCVGAIGRPVLARDRLEIGPLR</sequence>
<evidence type="ECO:0000259" key="3">
    <source>
        <dbReference type="Pfam" id="PF00437"/>
    </source>
</evidence>
<feature type="compositionally biased region" description="Basic and acidic residues" evidence="2">
    <location>
        <begin position="1"/>
        <end position="26"/>
    </location>
</feature>
<gene>
    <name evidence="4" type="ORF">GCM10009768_26920</name>
</gene>
<dbReference type="SUPFAM" id="SSF52540">
    <property type="entry name" value="P-loop containing nucleoside triphosphate hydrolases"/>
    <property type="match status" value="1"/>
</dbReference>
<evidence type="ECO:0000313" key="4">
    <source>
        <dbReference type="EMBL" id="GAA1796528.1"/>
    </source>
</evidence>
<comment type="similarity">
    <text evidence="1">Belongs to the GSP E family.</text>
</comment>
<dbReference type="InterPro" id="IPR050921">
    <property type="entry name" value="T4SS_GSP_E_ATPase"/>
</dbReference>
<organism evidence="4 5">
    <name type="scientific">Leucobacter iarius</name>
    <dbReference type="NCBI Taxonomy" id="333963"/>
    <lineage>
        <taxon>Bacteria</taxon>
        <taxon>Bacillati</taxon>
        <taxon>Actinomycetota</taxon>
        <taxon>Actinomycetes</taxon>
        <taxon>Micrococcales</taxon>
        <taxon>Microbacteriaceae</taxon>
        <taxon>Leucobacter</taxon>
    </lineage>
</organism>
<reference evidence="5" key="1">
    <citation type="journal article" date="2019" name="Int. J. Syst. Evol. Microbiol.">
        <title>The Global Catalogue of Microorganisms (GCM) 10K type strain sequencing project: providing services to taxonomists for standard genome sequencing and annotation.</title>
        <authorList>
            <consortium name="The Broad Institute Genomics Platform"/>
            <consortium name="The Broad Institute Genome Sequencing Center for Infectious Disease"/>
            <person name="Wu L."/>
            <person name="Ma J."/>
        </authorList>
    </citation>
    <scope>NUCLEOTIDE SEQUENCE [LARGE SCALE GENOMIC DNA]</scope>
    <source>
        <strain evidence="5">JCM 14736</strain>
    </source>
</reference>